<dbReference type="InterPro" id="IPR050173">
    <property type="entry name" value="ABC_transporter_C-like"/>
</dbReference>
<evidence type="ECO:0000256" key="3">
    <source>
        <dbReference type="ARBA" id="ARBA00022475"/>
    </source>
</evidence>
<feature type="transmembrane region" description="Helical" evidence="10">
    <location>
        <begin position="124"/>
        <end position="141"/>
    </location>
</feature>
<reference evidence="13 14" key="1">
    <citation type="submission" date="2014-02" db="EMBL/GenBank/DDBJ databases">
        <title>The genome sequence of the entomopathogenic fungus Metarhizium robertsii ARSEF 2575.</title>
        <authorList>
            <person name="Giuliano Garisto Donzelli B."/>
            <person name="Roe B.A."/>
            <person name="Macmil S.L."/>
            <person name="Krasnoff S.B."/>
            <person name="Gibson D.M."/>
        </authorList>
    </citation>
    <scope>NUCLEOTIDE SEQUENCE [LARGE SCALE GENOMIC DNA]</scope>
    <source>
        <strain evidence="13 14">ARSEF 2575</strain>
    </source>
</reference>
<keyword evidence="4 10" id="KW-0812">Transmembrane</keyword>
<keyword evidence="6" id="KW-0067">ATP-binding</keyword>
<feature type="domain" description="ABC transporter" evidence="11">
    <location>
        <begin position="1168"/>
        <end position="1432"/>
    </location>
</feature>
<feature type="transmembrane region" description="Helical" evidence="10">
    <location>
        <begin position="66"/>
        <end position="88"/>
    </location>
</feature>
<dbReference type="GO" id="GO:0005886">
    <property type="term" value="C:plasma membrane"/>
    <property type="evidence" value="ECO:0007669"/>
    <property type="project" value="UniProtKB-SubCell"/>
</dbReference>
<feature type="transmembrane region" description="Helical" evidence="10">
    <location>
        <begin position="482"/>
        <end position="505"/>
    </location>
</feature>
<dbReference type="Pfam" id="PF00005">
    <property type="entry name" value="ABC_tran"/>
    <property type="match status" value="2"/>
</dbReference>
<feature type="transmembrane region" description="Helical" evidence="10">
    <location>
        <begin position="927"/>
        <end position="948"/>
    </location>
</feature>
<dbReference type="EMBL" id="JELW01000001">
    <property type="protein sequence ID" value="EXV06728.1"/>
    <property type="molecule type" value="Genomic_DNA"/>
</dbReference>
<feature type="region of interest" description="Disordered" evidence="9">
    <location>
        <begin position="1144"/>
        <end position="1163"/>
    </location>
</feature>
<name>A0A0A1VA65_9HYPO</name>
<dbReference type="GO" id="GO:0140359">
    <property type="term" value="F:ABC-type transporter activity"/>
    <property type="evidence" value="ECO:0007669"/>
    <property type="project" value="InterPro"/>
</dbReference>
<feature type="transmembrane region" description="Helical" evidence="10">
    <location>
        <begin position="20"/>
        <end position="45"/>
    </location>
</feature>
<comment type="caution">
    <text evidence="13">The sequence shown here is derived from an EMBL/GenBank/DDBJ whole genome shotgun (WGS) entry which is preliminary data.</text>
</comment>
<dbReference type="SMART" id="SM00382">
    <property type="entry name" value="AAA"/>
    <property type="match status" value="2"/>
</dbReference>
<dbReference type="SUPFAM" id="SSF90123">
    <property type="entry name" value="ABC transporter transmembrane region"/>
    <property type="match status" value="2"/>
</dbReference>
<dbReference type="Gene3D" id="1.20.1560.10">
    <property type="entry name" value="ABC transporter type 1, transmembrane domain"/>
    <property type="match status" value="2"/>
</dbReference>
<evidence type="ECO:0000313" key="13">
    <source>
        <dbReference type="EMBL" id="EXV06728.1"/>
    </source>
</evidence>
<feature type="domain" description="ABC transporter" evidence="11">
    <location>
        <begin position="582"/>
        <end position="803"/>
    </location>
</feature>
<evidence type="ECO:0000313" key="14">
    <source>
        <dbReference type="Proteomes" id="UP000030151"/>
    </source>
</evidence>
<organism evidence="13 14">
    <name type="scientific">Metarhizium robertsii</name>
    <dbReference type="NCBI Taxonomy" id="568076"/>
    <lineage>
        <taxon>Eukaryota</taxon>
        <taxon>Fungi</taxon>
        <taxon>Dikarya</taxon>
        <taxon>Ascomycota</taxon>
        <taxon>Pezizomycotina</taxon>
        <taxon>Sordariomycetes</taxon>
        <taxon>Hypocreomycetidae</taxon>
        <taxon>Hypocreales</taxon>
        <taxon>Clavicipitaceae</taxon>
        <taxon>Metarhizium</taxon>
    </lineage>
</organism>
<dbReference type="InterPro" id="IPR003439">
    <property type="entry name" value="ABC_transporter-like_ATP-bd"/>
</dbReference>
<accession>A0A0A1VA65</accession>
<dbReference type="GO" id="GO:0016887">
    <property type="term" value="F:ATP hydrolysis activity"/>
    <property type="evidence" value="ECO:0007669"/>
    <property type="project" value="InterPro"/>
</dbReference>
<evidence type="ECO:0000256" key="9">
    <source>
        <dbReference type="SAM" id="MobiDB-lite"/>
    </source>
</evidence>
<evidence type="ECO:0000256" key="7">
    <source>
        <dbReference type="ARBA" id="ARBA00022989"/>
    </source>
</evidence>
<dbReference type="InterPro" id="IPR011527">
    <property type="entry name" value="ABC1_TM_dom"/>
</dbReference>
<feature type="transmembrane region" description="Helical" evidence="10">
    <location>
        <begin position="304"/>
        <end position="322"/>
    </location>
</feature>
<evidence type="ECO:0000256" key="5">
    <source>
        <dbReference type="ARBA" id="ARBA00022741"/>
    </source>
</evidence>
<dbReference type="PANTHER" id="PTHR24223">
    <property type="entry name" value="ATP-BINDING CASSETTE SUB-FAMILY C"/>
    <property type="match status" value="1"/>
</dbReference>
<dbReference type="GO" id="GO:0005524">
    <property type="term" value="F:ATP binding"/>
    <property type="evidence" value="ECO:0007669"/>
    <property type="project" value="UniProtKB-KW"/>
</dbReference>
<feature type="transmembrane region" description="Helical" evidence="10">
    <location>
        <begin position="517"/>
        <end position="539"/>
    </location>
</feature>
<dbReference type="OrthoDB" id="4952489at2759"/>
<dbReference type="Pfam" id="PF00664">
    <property type="entry name" value="ABC_membrane"/>
    <property type="match status" value="2"/>
</dbReference>
<feature type="domain" description="ABC transmembrane type-1" evidence="12">
    <location>
        <begin position="277"/>
        <end position="544"/>
    </location>
</feature>
<evidence type="ECO:0000256" key="4">
    <source>
        <dbReference type="ARBA" id="ARBA00022692"/>
    </source>
</evidence>
<dbReference type="Gene3D" id="3.40.50.300">
    <property type="entry name" value="P-loop containing nucleotide triphosphate hydrolases"/>
    <property type="match status" value="2"/>
</dbReference>
<dbReference type="PANTHER" id="PTHR24223:SF345">
    <property type="entry name" value="ABC MULTIDRUG TRANSPORTER (EUROFUNG)"/>
    <property type="match status" value="1"/>
</dbReference>
<feature type="transmembrane region" description="Helical" evidence="10">
    <location>
        <begin position="887"/>
        <end position="915"/>
    </location>
</feature>
<dbReference type="InterPro" id="IPR044726">
    <property type="entry name" value="ABCC_6TM_D2"/>
</dbReference>
<keyword evidence="3" id="KW-1003">Cell membrane</keyword>
<feature type="transmembrane region" description="Helical" evidence="10">
    <location>
        <begin position="399"/>
        <end position="419"/>
    </location>
</feature>
<evidence type="ECO:0000256" key="10">
    <source>
        <dbReference type="SAM" id="Phobius"/>
    </source>
</evidence>
<dbReference type="PROSITE" id="PS50929">
    <property type="entry name" value="ABC_TM1F"/>
    <property type="match status" value="2"/>
</dbReference>
<comment type="subcellular location">
    <subcellularLocation>
        <location evidence="1">Cell membrane</location>
        <topology evidence="1">Multi-pass membrane protein</topology>
    </subcellularLocation>
</comment>
<gene>
    <name evidence="13" type="ORF">X797_001448</name>
</gene>
<feature type="transmembrane region" description="Helical" evidence="10">
    <location>
        <begin position="986"/>
        <end position="1004"/>
    </location>
</feature>
<dbReference type="InterPro" id="IPR003593">
    <property type="entry name" value="AAA+_ATPase"/>
</dbReference>
<evidence type="ECO:0000256" key="8">
    <source>
        <dbReference type="ARBA" id="ARBA00023136"/>
    </source>
</evidence>
<keyword evidence="8 10" id="KW-0472">Membrane</keyword>
<dbReference type="PROSITE" id="PS50893">
    <property type="entry name" value="ABC_TRANSPORTER_2"/>
    <property type="match status" value="2"/>
</dbReference>
<evidence type="ECO:0000256" key="6">
    <source>
        <dbReference type="ARBA" id="ARBA00022840"/>
    </source>
</evidence>
<proteinExistence type="predicted"/>
<dbReference type="InterPro" id="IPR036640">
    <property type="entry name" value="ABC1_TM_sf"/>
</dbReference>
<dbReference type="InterPro" id="IPR027417">
    <property type="entry name" value="P-loop_NTPase"/>
</dbReference>
<dbReference type="Proteomes" id="UP000030151">
    <property type="component" value="Unassembled WGS sequence"/>
</dbReference>
<evidence type="ECO:0000256" key="1">
    <source>
        <dbReference type="ARBA" id="ARBA00004651"/>
    </source>
</evidence>
<feature type="transmembrane region" description="Helical" evidence="10">
    <location>
        <begin position="94"/>
        <end position="112"/>
    </location>
</feature>
<keyword evidence="7 10" id="KW-1133">Transmembrane helix</keyword>
<feature type="region of interest" description="Disordered" evidence="9">
    <location>
        <begin position="805"/>
        <end position="826"/>
    </location>
</feature>
<evidence type="ECO:0000256" key="2">
    <source>
        <dbReference type="ARBA" id="ARBA00022448"/>
    </source>
</evidence>
<keyword evidence="2" id="KW-0813">Transport</keyword>
<keyword evidence="5" id="KW-0547">Nucleotide-binding</keyword>
<dbReference type="HOGENOM" id="CLU_000604_27_5_1"/>
<dbReference type="SUPFAM" id="SSF52540">
    <property type="entry name" value="P-loop containing nucleoside triphosphate hydrolases"/>
    <property type="match status" value="2"/>
</dbReference>
<feature type="transmembrane region" description="Helical" evidence="10">
    <location>
        <begin position="1072"/>
        <end position="1096"/>
    </location>
</feature>
<dbReference type="InterPro" id="IPR017871">
    <property type="entry name" value="ABC_transporter-like_CS"/>
</dbReference>
<feature type="compositionally biased region" description="Polar residues" evidence="9">
    <location>
        <begin position="805"/>
        <end position="823"/>
    </location>
</feature>
<dbReference type="CDD" id="cd18580">
    <property type="entry name" value="ABC_6TM_ABCC_D2"/>
    <property type="match status" value="1"/>
</dbReference>
<protein>
    <submittedName>
        <fullName evidence="13">ABC transporter</fullName>
    </submittedName>
</protein>
<evidence type="ECO:0000259" key="11">
    <source>
        <dbReference type="PROSITE" id="PS50893"/>
    </source>
</evidence>
<feature type="domain" description="ABC transmembrane type-1" evidence="12">
    <location>
        <begin position="855"/>
        <end position="1138"/>
    </location>
</feature>
<evidence type="ECO:0000259" key="12">
    <source>
        <dbReference type="PROSITE" id="PS50929"/>
    </source>
</evidence>
<sequence length="1432" mass="158474">MNLDIKDKTMKNLIPQLCHGALAPSAMTIPASIILCLLAPLRIFCLRNEPVKVSFDWVGYTKLVSLLFCSMFSLMKLFQLVAFLLLGFDHRVELLGLCASLIASLLFTWLCLVEHKRSIRPSTLTAIYLLATVCGNLLGAVPELLSFRTPDILLFWRFGEILVQMVLLVLESQNKTASLLCMYKGVSPEDSAGILSRTFWWWLMDLLAAGKQRILRVSDTPRLSSSLQPSLTRKAVLQAWDKRGNLTLLKVVAGSLMRPLLSPLVPRFFLTVFRCSQPVIISRAISFITNDQGGVAQSCRAYEIFFAALIVYFGLAISSSMYKNTLNKLDILIRESLVHLVYDKTLNLSHHGSDAGRVVTLMSTDIDSVSEMGRLLHASWGQAVELVIGMILLAREVGWLFPVPLVIIVFASRVSRFVAQNVRSRTKSWNDATQARISTLSTVLNSMRSVKAMGLSEAIAKYINELRDKEIDRSKHVRWMQVLYNPANANGLFTPVITVVLYAMLAASRGERLDTKTAFTTVAILSLVTHPANMMMTIFPKFVGIMANVDRIQSFLLEPSRVDCRKIIDGSLITETENYTGIRLDDVTVKFKSTAAATLNHINLNLPKHSITACAGPTGCGKTTLAKTILGEVSPVQGIVMVSSRRIAYCDQRVWIPTGTIRDIICTFATEVDESLYREALRICCLDYDLQRLPDGDKTVVGSQGVNISGGQRQRIALARMVYSGASIAVLDDPFSALDGVTENKVVDNLLGKNGWFRRAKVTAFIIINADGIILLQDGHISAQGDWRAIKSRASEMLKFNFEETQSSTVEPTGKSQYSTAKQAETDADKDLHRSVGDMTLYSYYIRSVGVWNFLLLATCTALYATFNTFTTYWFKLWTESDGDRVVFYIVGYVLLAFTAWAATSANLWSTFILLAPRSGRLLHQSLLTTTMAAPLLYFSSTDAGIVLNRFSKDISLVDRQLPLALSNLCSQIFKMLAQAVILMQVQRLLLVTLPICIVIVYLVQRVYLRTSRQLRVLELESYSSLNSWFLETTEGLVSIRAFNWIKPATSKNLENLETSIRPSYSLVSLQCWLNLVLDLLVSCIAIGIILIAALWRSDTSAANVGVSLNLILVANTTLVRLVESFTQLEVSLGAIARLNEVETQTPSEDRPWEDQIPPSSWPEKGSLTLSGFSAGYNDDHNVLRDINLSVGRGEKLVICGRTGSGKSTILLGILRLIENSGEVEIDRRLLSQVPRNIIRKRAFITVPQESLFLPSASLSFNLDPDAQASEHMLQEALQSVGIWDVVCEIARGKDSDPLSQPASSLQALSAGQLQLISMARAIVKMKIISQGVEYKDGGVNVDSPKPILVLDEATASLDAKTEGRIYDIIESEFVADGYTVVIVAHRISVLAKTMRPEKDKVAWLQDGRVAKVGDYEEIAKFASSTAIGEGQ</sequence>
<feature type="transmembrane region" description="Helical" evidence="10">
    <location>
        <begin position="844"/>
        <end position="867"/>
    </location>
</feature>
<dbReference type="PROSITE" id="PS00211">
    <property type="entry name" value="ABC_TRANSPORTER_1"/>
    <property type="match status" value="2"/>
</dbReference>